<evidence type="ECO:0000256" key="4">
    <source>
        <dbReference type="ARBA" id="ARBA00022722"/>
    </source>
</evidence>
<dbReference type="AlphaFoldDB" id="A0A9N7NFA6"/>
<dbReference type="GO" id="GO:0046872">
    <property type="term" value="F:metal ion binding"/>
    <property type="evidence" value="ECO:0007669"/>
    <property type="project" value="UniProtKB-KW"/>
</dbReference>
<accession>A0A9N7NFA6</accession>
<comment type="cofactor">
    <cofactor evidence="1">
        <name>a divalent metal cation</name>
        <dbReference type="ChEBI" id="CHEBI:60240"/>
    </cofactor>
</comment>
<dbReference type="InterPro" id="IPR027806">
    <property type="entry name" value="HARBI1_dom"/>
</dbReference>
<evidence type="ECO:0000259" key="8">
    <source>
        <dbReference type="Pfam" id="PF13359"/>
    </source>
</evidence>
<keyword evidence="7" id="KW-0539">Nucleus</keyword>
<evidence type="ECO:0000256" key="3">
    <source>
        <dbReference type="ARBA" id="ARBA00006958"/>
    </source>
</evidence>
<keyword evidence="5" id="KW-0479">Metal-binding</keyword>
<comment type="similarity">
    <text evidence="3">Belongs to the HARBI1 family.</text>
</comment>
<dbReference type="GO" id="GO:0016787">
    <property type="term" value="F:hydrolase activity"/>
    <property type="evidence" value="ECO:0007669"/>
    <property type="project" value="UniProtKB-KW"/>
</dbReference>
<evidence type="ECO:0000256" key="7">
    <source>
        <dbReference type="ARBA" id="ARBA00023242"/>
    </source>
</evidence>
<keyword evidence="4" id="KW-0540">Nuclease</keyword>
<dbReference type="PANTHER" id="PTHR22930">
    <property type="match status" value="1"/>
</dbReference>
<evidence type="ECO:0000256" key="1">
    <source>
        <dbReference type="ARBA" id="ARBA00001968"/>
    </source>
</evidence>
<evidence type="ECO:0000256" key="5">
    <source>
        <dbReference type="ARBA" id="ARBA00022723"/>
    </source>
</evidence>
<organism evidence="9 10">
    <name type="scientific">Striga hermonthica</name>
    <name type="common">Purple witchweed</name>
    <name type="synonym">Buchnera hermonthica</name>
    <dbReference type="NCBI Taxonomy" id="68872"/>
    <lineage>
        <taxon>Eukaryota</taxon>
        <taxon>Viridiplantae</taxon>
        <taxon>Streptophyta</taxon>
        <taxon>Embryophyta</taxon>
        <taxon>Tracheophyta</taxon>
        <taxon>Spermatophyta</taxon>
        <taxon>Magnoliopsida</taxon>
        <taxon>eudicotyledons</taxon>
        <taxon>Gunneridae</taxon>
        <taxon>Pentapetalae</taxon>
        <taxon>asterids</taxon>
        <taxon>lamiids</taxon>
        <taxon>Lamiales</taxon>
        <taxon>Orobanchaceae</taxon>
        <taxon>Buchnereae</taxon>
        <taxon>Striga</taxon>
    </lineage>
</organism>
<evidence type="ECO:0000313" key="9">
    <source>
        <dbReference type="EMBL" id="CAA0829641.1"/>
    </source>
</evidence>
<protein>
    <recommendedName>
        <fullName evidence="8">DDE Tnp4 domain-containing protein</fullName>
    </recommendedName>
</protein>
<comment type="caution">
    <text evidence="9">The sequence shown here is derived from an EMBL/GenBank/DDBJ whole genome shotgun (WGS) entry which is preliminary data.</text>
</comment>
<feature type="non-terminal residue" evidence="9">
    <location>
        <position position="218"/>
    </location>
</feature>
<feature type="domain" description="DDE Tnp4" evidence="8">
    <location>
        <begin position="6"/>
        <end position="167"/>
    </location>
</feature>
<dbReference type="GO" id="GO:0005634">
    <property type="term" value="C:nucleus"/>
    <property type="evidence" value="ECO:0007669"/>
    <property type="project" value="UniProtKB-SubCell"/>
</dbReference>
<dbReference type="GO" id="GO:0004518">
    <property type="term" value="F:nuclease activity"/>
    <property type="evidence" value="ECO:0007669"/>
    <property type="project" value="UniProtKB-KW"/>
</dbReference>
<dbReference type="EMBL" id="CACSLK010027774">
    <property type="protein sequence ID" value="CAA0829641.1"/>
    <property type="molecule type" value="Genomic_DNA"/>
</dbReference>
<dbReference type="OrthoDB" id="909322at2759"/>
<reference evidence="9" key="1">
    <citation type="submission" date="2019-12" db="EMBL/GenBank/DDBJ databases">
        <authorList>
            <person name="Scholes J."/>
        </authorList>
    </citation>
    <scope>NUCLEOTIDE SEQUENCE</scope>
</reference>
<keyword evidence="6" id="KW-0378">Hydrolase</keyword>
<evidence type="ECO:0000313" key="10">
    <source>
        <dbReference type="Proteomes" id="UP001153555"/>
    </source>
</evidence>
<comment type="subcellular location">
    <subcellularLocation>
        <location evidence="2">Nucleus</location>
    </subcellularLocation>
</comment>
<proteinExistence type="inferred from homology"/>
<dbReference type="InterPro" id="IPR045249">
    <property type="entry name" value="HARBI1-like"/>
</dbReference>
<gene>
    <name evidence="9" type="ORF">SHERM_25169</name>
</gene>
<name>A0A9N7NFA6_STRHE</name>
<sequence>GCLGALDGTHIEVTVPEVDKTRYRTRKGQVAVNVLGVVDRNLNFVYVLCGWEGSAADCRVLRDAVNRQNGLKIPRGSFYLCDNGYTNGDGFLTPYKGVRYHLKDWGAGRLCPQTPEEFFNMCRSKARNGVERSFGILKKRWAILRSSSFYDIKTQNRLIMACVLLHNFIRLELPIDPLETNDEGSVDTANVDGDKPLLIDVVETSNEWSEWRDKLANE</sequence>
<dbReference type="Proteomes" id="UP001153555">
    <property type="component" value="Unassembled WGS sequence"/>
</dbReference>
<keyword evidence="10" id="KW-1185">Reference proteome</keyword>
<dbReference type="Pfam" id="PF13359">
    <property type="entry name" value="DDE_Tnp_4"/>
    <property type="match status" value="1"/>
</dbReference>
<feature type="non-terminal residue" evidence="9">
    <location>
        <position position="1"/>
    </location>
</feature>
<evidence type="ECO:0000256" key="2">
    <source>
        <dbReference type="ARBA" id="ARBA00004123"/>
    </source>
</evidence>
<dbReference type="PANTHER" id="PTHR22930:SF281">
    <property type="entry name" value="NUCLEASE"/>
    <property type="match status" value="1"/>
</dbReference>
<evidence type="ECO:0000256" key="6">
    <source>
        <dbReference type="ARBA" id="ARBA00022801"/>
    </source>
</evidence>